<dbReference type="Proteomes" id="UP000315995">
    <property type="component" value="Chromosome"/>
</dbReference>
<dbReference type="EMBL" id="CP041186">
    <property type="protein sequence ID" value="QDG52175.1"/>
    <property type="molecule type" value="Genomic_DNA"/>
</dbReference>
<accession>A0A5B8Y8B5</accession>
<sequence length="168" mass="19081">MNTRIRQRAVEILDSHEWWNWNSLKVGWDLGFIGAKDVVDFATDFLCRHPSEERDAVIDLAGAEASEDKLVRQTLSMLAPGAEKSSSRSSVSRDAWLLSSLLAVREAELSEREMLEQLAEIYADFGYPEEMEDCVYYMPSDRAPIEAFRELIASLTTEVNNDFKEATP</sequence>
<reference evidence="1 2" key="1">
    <citation type="submission" date="2019-06" db="EMBL/GenBank/DDBJ databases">
        <title>Persicimonas caeni gen. nov., sp. nov., a predatory bacterium isolated from solar saltern.</title>
        <authorList>
            <person name="Wang S."/>
        </authorList>
    </citation>
    <scope>NUCLEOTIDE SEQUENCE [LARGE SCALE GENOMIC DNA]</scope>
    <source>
        <strain evidence="1 2">YN101</strain>
    </source>
</reference>
<protein>
    <submittedName>
        <fullName evidence="1">DUF2247 family protein</fullName>
    </submittedName>
</protein>
<keyword evidence="2" id="KW-1185">Reference proteome</keyword>
<gene>
    <name evidence="1" type="ORF">FIV42_15935</name>
</gene>
<dbReference type="OrthoDB" id="8480728at2"/>
<dbReference type="InterPro" id="IPR016630">
    <property type="entry name" value="UCP015278"/>
</dbReference>
<dbReference type="AlphaFoldDB" id="A0A4Y6PWP9"/>
<name>A0A4Y6PWP9_PERCE</name>
<organism evidence="1 2">
    <name type="scientific">Persicimonas caeni</name>
    <dbReference type="NCBI Taxonomy" id="2292766"/>
    <lineage>
        <taxon>Bacteria</taxon>
        <taxon>Deltaproteobacteria</taxon>
        <taxon>Bradymonadales</taxon>
        <taxon>Bradymonadaceae</taxon>
        <taxon>Persicimonas</taxon>
    </lineage>
</organism>
<accession>A0A4Y6PWP9</accession>
<proteinExistence type="predicted"/>
<evidence type="ECO:0000313" key="2">
    <source>
        <dbReference type="Proteomes" id="UP000315995"/>
    </source>
</evidence>
<dbReference type="Pfam" id="PF10004">
    <property type="entry name" value="DUF2247"/>
    <property type="match status" value="1"/>
</dbReference>
<evidence type="ECO:0000313" key="1">
    <source>
        <dbReference type="EMBL" id="QDG52175.1"/>
    </source>
</evidence>
<dbReference type="RefSeq" id="WP_141198647.1">
    <property type="nucleotide sequence ID" value="NZ_CP041186.1"/>
</dbReference>